<protein>
    <submittedName>
        <fullName evidence="1">Urea ABC transporter substrate-binding protein</fullName>
    </submittedName>
</protein>
<organism evidence="1 2">
    <name type="scientific">Marinobacter adhaerens</name>
    <dbReference type="NCBI Taxonomy" id="1033846"/>
    <lineage>
        <taxon>Bacteria</taxon>
        <taxon>Pseudomonadati</taxon>
        <taxon>Pseudomonadota</taxon>
        <taxon>Gammaproteobacteria</taxon>
        <taxon>Pseudomonadales</taxon>
        <taxon>Marinobacteraceae</taxon>
        <taxon>Marinobacter</taxon>
    </lineage>
</organism>
<evidence type="ECO:0000313" key="2">
    <source>
        <dbReference type="Proteomes" id="UP000263489"/>
    </source>
</evidence>
<sequence>KDAIIGVTVPNLTGGYAAMMPNHHITKPVLIGEIQDNGQFSVVWETSGLVAGDAWSDYLPGSRDMIADWRKPLFCGTFNTATGTCGASAGEMAAEAE</sequence>
<reference evidence="1 2" key="1">
    <citation type="journal article" date="2018" name="Nat. Biotechnol.">
        <title>A standardized bacterial taxonomy based on genome phylogeny substantially revises the tree of life.</title>
        <authorList>
            <person name="Parks D.H."/>
            <person name="Chuvochina M."/>
            <person name="Waite D.W."/>
            <person name="Rinke C."/>
            <person name="Skarshewski A."/>
            <person name="Chaumeil P.A."/>
            <person name="Hugenholtz P."/>
        </authorList>
    </citation>
    <scope>NUCLEOTIDE SEQUENCE [LARGE SCALE GENOMIC DNA]</scope>
    <source>
        <strain evidence="1">UBA9380</strain>
    </source>
</reference>
<dbReference type="Proteomes" id="UP000263489">
    <property type="component" value="Unassembled WGS sequence"/>
</dbReference>
<proteinExistence type="predicted"/>
<dbReference type="EMBL" id="DNNA01000349">
    <property type="protein sequence ID" value="HBC37179.1"/>
    <property type="molecule type" value="Genomic_DNA"/>
</dbReference>
<accession>A0A352J0E6</accession>
<dbReference type="PANTHER" id="PTHR47628">
    <property type="match status" value="1"/>
</dbReference>
<dbReference type="PANTHER" id="PTHR47628:SF1">
    <property type="entry name" value="ALIPHATIC AMIDASE EXPRESSION-REGULATING PROTEIN"/>
    <property type="match status" value="1"/>
</dbReference>
<name>A0A352J0E6_9GAMM</name>
<comment type="caution">
    <text evidence="1">The sequence shown here is derived from an EMBL/GenBank/DDBJ whole genome shotgun (WGS) entry which is preliminary data.</text>
</comment>
<evidence type="ECO:0000313" key="1">
    <source>
        <dbReference type="EMBL" id="HBC37179.1"/>
    </source>
</evidence>
<gene>
    <name evidence="1" type="ORF">DC045_23310</name>
</gene>
<dbReference type="Pfam" id="PF13433">
    <property type="entry name" value="Peripla_BP_5"/>
    <property type="match status" value="1"/>
</dbReference>
<feature type="non-terminal residue" evidence="1">
    <location>
        <position position="1"/>
    </location>
</feature>
<dbReference type="AlphaFoldDB" id="A0A352J0E6"/>